<protein>
    <recommendedName>
        <fullName evidence="2">DUF4604 domain-containing protein</fullName>
    </recommendedName>
</protein>
<dbReference type="InterPro" id="IPR027911">
    <property type="entry name" value="DUF4604"/>
</dbReference>
<evidence type="ECO:0000259" key="2">
    <source>
        <dbReference type="Pfam" id="PF15377"/>
    </source>
</evidence>
<dbReference type="Pfam" id="PF15377">
    <property type="entry name" value="DUF4604"/>
    <property type="match status" value="1"/>
</dbReference>
<proteinExistence type="predicted"/>
<comment type="caution">
    <text evidence="3">The sequence shown here is derived from an EMBL/GenBank/DDBJ whole genome shotgun (WGS) entry which is preliminary data.</text>
</comment>
<sequence length="179" mass="19679">MSFKSKQLSYSQNEPAFLRRIRGEIRGSVDDPDRQITPVARPTISKRLKKDEEDDAPTYVLEETNQHLSKEQYEAMVKDQEAAAKDAIGKTAAGNPKSALDSLEDAAVPSANSKQRVAEVGGLPKKRKAAKIIGQDDEEATDTLKTQIGTGPGNKDERRPLKRKKAKAIKLSFSADEES</sequence>
<dbReference type="AlphaFoldDB" id="A0A8H3U9G0"/>
<dbReference type="Proteomes" id="UP000447873">
    <property type="component" value="Unassembled WGS sequence"/>
</dbReference>
<feature type="compositionally biased region" description="Basic and acidic residues" evidence="1">
    <location>
        <begin position="24"/>
        <end position="34"/>
    </location>
</feature>
<organism evidence="3 4">
    <name type="scientific">Venturia inaequalis</name>
    <name type="common">Apple scab fungus</name>
    <dbReference type="NCBI Taxonomy" id="5025"/>
    <lineage>
        <taxon>Eukaryota</taxon>
        <taxon>Fungi</taxon>
        <taxon>Dikarya</taxon>
        <taxon>Ascomycota</taxon>
        <taxon>Pezizomycotina</taxon>
        <taxon>Dothideomycetes</taxon>
        <taxon>Pleosporomycetidae</taxon>
        <taxon>Venturiales</taxon>
        <taxon>Venturiaceae</taxon>
        <taxon>Venturia</taxon>
    </lineage>
</organism>
<feature type="domain" description="DUF4604" evidence="2">
    <location>
        <begin position="6"/>
        <end position="177"/>
    </location>
</feature>
<dbReference type="EMBL" id="WNWS01000585">
    <property type="protein sequence ID" value="KAE9965520.1"/>
    <property type="molecule type" value="Genomic_DNA"/>
</dbReference>
<feature type="region of interest" description="Disordered" evidence="1">
    <location>
        <begin position="24"/>
        <end position="56"/>
    </location>
</feature>
<accession>A0A8H3U9G0</accession>
<reference evidence="3 4" key="1">
    <citation type="submission" date="2018-12" db="EMBL/GenBank/DDBJ databases">
        <title>Venturia inaequalis Genome Resource.</title>
        <authorList>
            <person name="Lichtner F.J."/>
        </authorList>
    </citation>
    <scope>NUCLEOTIDE SEQUENCE [LARGE SCALE GENOMIC DNA]</scope>
    <source>
        <strain evidence="3 4">120213</strain>
    </source>
</reference>
<evidence type="ECO:0000313" key="3">
    <source>
        <dbReference type="EMBL" id="KAE9965520.1"/>
    </source>
</evidence>
<gene>
    <name evidence="3" type="ORF">EG328_009589</name>
</gene>
<name>A0A8H3U9G0_VENIN</name>
<feature type="region of interest" description="Disordered" evidence="1">
    <location>
        <begin position="92"/>
        <end position="179"/>
    </location>
</feature>
<evidence type="ECO:0000256" key="1">
    <source>
        <dbReference type="SAM" id="MobiDB-lite"/>
    </source>
</evidence>
<evidence type="ECO:0000313" key="4">
    <source>
        <dbReference type="Proteomes" id="UP000447873"/>
    </source>
</evidence>